<keyword evidence="2" id="KW-1185">Reference proteome</keyword>
<gene>
    <name evidence="1" type="ORF">GMARGA_LOCUS7689</name>
</gene>
<sequence length="70" mass="8510">MYPKKDVKHMFAVFPLDWSPRLDNFSLRIIPDKSCPYPWVRRGGKFGYIKLIKYAFFIHYEIEIIEDIKK</sequence>
<evidence type="ECO:0000313" key="2">
    <source>
        <dbReference type="Proteomes" id="UP000789901"/>
    </source>
</evidence>
<proteinExistence type="predicted"/>
<dbReference type="EMBL" id="CAJVQB010003796">
    <property type="protein sequence ID" value="CAG8617915.1"/>
    <property type="molecule type" value="Genomic_DNA"/>
</dbReference>
<evidence type="ECO:0000313" key="1">
    <source>
        <dbReference type="EMBL" id="CAG8617915.1"/>
    </source>
</evidence>
<comment type="caution">
    <text evidence="1">The sequence shown here is derived from an EMBL/GenBank/DDBJ whole genome shotgun (WGS) entry which is preliminary data.</text>
</comment>
<name>A0ABN7UKA0_GIGMA</name>
<accession>A0ABN7UKA0</accession>
<organism evidence="1 2">
    <name type="scientific">Gigaspora margarita</name>
    <dbReference type="NCBI Taxonomy" id="4874"/>
    <lineage>
        <taxon>Eukaryota</taxon>
        <taxon>Fungi</taxon>
        <taxon>Fungi incertae sedis</taxon>
        <taxon>Mucoromycota</taxon>
        <taxon>Glomeromycotina</taxon>
        <taxon>Glomeromycetes</taxon>
        <taxon>Diversisporales</taxon>
        <taxon>Gigasporaceae</taxon>
        <taxon>Gigaspora</taxon>
    </lineage>
</organism>
<dbReference type="Proteomes" id="UP000789901">
    <property type="component" value="Unassembled WGS sequence"/>
</dbReference>
<reference evidence="1 2" key="1">
    <citation type="submission" date="2021-06" db="EMBL/GenBank/DDBJ databases">
        <authorList>
            <person name="Kallberg Y."/>
            <person name="Tangrot J."/>
            <person name="Rosling A."/>
        </authorList>
    </citation>
    <scope>NUCLEOTIDE SEQUENCE [LARGE SCALE GENOMIC DNA]</scope>
    <source>
        <strain evidence="1 2">120-4 pot B 10/14</strain>
    </source>
</reference>
<protein>
    <submittedName>
        <fullName evidence="1">30259_t:CDS:1</fullName>
    </submittedName>
</protein>